<evidence type="ECO:0000259" key="7">
    <source>
        <dbReference type="PROSITE" id="PS50222"/>
    </source>
</evidence>
<dbReference type="InterPro" id="IPR043203">
    <property type="entry name" value="VGCC_Ca_Na"/>
</dbReference>
<evidence type="ECO:0000256" key="6">
    <source>
        <dbReference type="SAM" id="Phobius"/>
    </source>
</evidence>
<evidence type="ECO:0000313" key="8">
    <source>
        <dbReference type="EMBL" id="CAJ1389062.1"/>
    </source>
</evidence>
<dbReference type="SUPFAM" id="SSF81324">
    <property type="entry name" value="Voltage-gated potassium channels"/>
    <property type="match status" value="1"/>
</dbReference>
<accession>A0AA36IKL0</accession>
<dbReference type="Proteomes" id="UP001178507">
    <property type="component" value="Unassembled WGS sequence"/>
</dbReference>
<feature type="region of interest" description="Disordered" evidence="5">
    <location>
        <begin position="64"/>
        <end position="100"/>
    </location>
</feature>
<sequence length="532" mass="60409">MDGHGLAMEQDLKAVLQEHRAELLARLDDWLERLELRAGHVSTESQSRPDSVPQEMLDEFKLVVGGPPPELKRNTSNTSDLNVADMPENLGSKRRVSRSSGGLSSYELAKMAHHNIVDTFRKTQTMSSMEMPVKSMRQSCQDHASTIVNSQWFSMFFGMMVVSNSVLIGASLQMQTSQGEAFSAHQPLKILNIIYAALFTVEAVLRFAAQGFWGYVWTGDDWSWNWLDIFVVVSSWVELASGLITQEGDNTLGAANTNLRVFRLLRVGRMVRVIRIVRVVKFFRSLRTFVQSLVGTLKALFWALVLLLLIIYIFAIIFTDTVWSQSVGQRDERLDRYFGTLYVSMVTLFRSISNGIQWDEPADALGSVEGGFFWVQAFHFYIAFCSFAVLNVLTGVFCNSAIRAAEQDHEMRIMTLVQTRKDLREQVNSLFHMMDQEGRGAVTITDLERHWHDEAVMAFFRSMEMEAMDAWTLFSSLDVDGDMSIGVDEFVERCLQLSGPARSTDLFALRQQTEKLAKQLRRIQNDSHSSPR</sequence>
<dbReference type="AlphaFoldDB" id="A0AA36IKL0"/>
<dbReference type="InterPro" id="IPR027359">
    <property type="entry name" value="Volt_channel_dom_sf"/>
</dbReference>
<feature type="domain" description="EF-hand" evidence="7">
    <location>
        <begin position="465"/>
        <end position="500"/>
    </location>
</feature>
<protein>
    <recommendedName>
        <fullName evidence="7">EF-hand domain-containing protein</fullName>
    </recommendedName>
</protein>
<evidence type="ECO:0000313" key="9">
    <source>
        <dbReference type="Proteomes" id="UP001178507"/>
    </source>
</evidence>
<name>A0AA36IKL0_9DINO</name>
<dbReference type="InterPro" id="IPR005821">
    <property type="entry name" value="Ion_trans_dom"/>
</dbReference>
<dbReference type="GO" id="GO:0005248">
    <property type="term" value="F:voltage-gated sodium channel activity"/>
    <property type="evidence" value="ECO:0007669"/>
    <property type="project" value="TreeGrafter"/>
</dbReference>
<dbReference type="Gene3D" id="1.10.238.10">
    <property type="entry name" value="EF-hand"/>
    <property type="match status" value="1"/>
</dbReference>
<feature type="transmembrane region" description="Helical" evidence="6">
    <location>
        <begin position="339"/>
        <end position="358"/>
    </location>
</feature>
<feature type="transmembrane region" description="Helical" evidence="6">
    <location>
        <begin position="378"/>
        <end position="402"/>
    </location>
</feature>
<gene>
    <name evidence="8" type="ORF">EVOR1521_LOCUS14760</name>
</gene>
<proteinExistence type="predicted"/>
<evidence type="ECO:0000256" key="2">
    <source>
        <dbReference type="ARBA" id="ARBA00022692"/>
    </source>
</evidence>
<dbReference type="GO" id="GO:0001518">
    <property type="term" value="C:voltage-gated sodium channel complex"/>
    <property type="evidence" value="ECO:0007669"/>
    <property type="project" value="TreeGrafter"/>
</dbReference>
<dbReference type="InterPro" id="IPR011992">
    <property type="entry name" value="EF-hand-dom_pair"/>
</dbReference>
<dbReference type="SUPFAM" id="SSF47473">
    <property type="entry name" value="EF-hand"/>
    <property type="match status" value="1"/>
</dbReference>
<keyword evidence="9" id="KW-1185">Reference proteome</keyword>
<keyword evidence="4 6" id="KW-0472">Membrane</keyword>
<dbReference type="EMBL" id="CAUJNA010001791">
    <property type="protein sequence ID" value="CAJ1389062.1"/>
    <property type="molecule type" value="Genomic_DNA"/>
</dbReference>
<dbReference type="Gene3D" id="1.20.120.350">
    <property type="entry name" value="Voltage-gated potassium channels. Chain C"/>
    <property type="match status" value="1"/>
</dbReference>
<comment type="caution">
    <text evidence="8">The sequence shown here is derived from an EMBL/GenBank/DDBJ whole genome shotgun (WGS) entry which is preliminary data.</text>
</comment>
<evidence type="ECO:0000256" key="3">
    <source>
        <dbReference type="ARBA" id="ARBA00022989"/>
    </source>
</evidence>
<reference evidence="8" key="1">
    <citation type="submission" date="2023-08" db="EMBL/GenBank/DDBJ databases">
        <authorList>
            <person name="Chen Y."/>
            <person name="Shah S."/>
            <person name="Dougan E. K."/>
            <person name="Thang M."/>
            <person name="Chan C."/>
        </authorList>
    </citation>
    <scope>NUCLEOTIDE SEQUENCE</scope>
</reference>
<dbReference type="PROSITE" id="PS50222">
    <property type="entry name" value="EF_HAND_2"/>
    <property type="match status" value="1"/>
</dbReference>
<organism evidence="8 9">
    <name type="scientific">Effrenium voratum</name>
    <dbReference type="NCBI Taxonomy" id="2562239"/>
    <lineage>
        <taxon>Eukaryota</taxon>
        <taxon>Sar</taxon>
        <taxon>Alveolata</taxon>
        <taxon>Dinophyceae</taxon>
        <taxon>Suessiales</taxon>
        <taxon>Symbiodiniaceae</taxon>
        <taxon>Effrenium</taxon>
    </lineage>
</organism>
<dbReference type="Pfam" id="PF00520">
    <property type="entry name" value="Ion_trans"/>
    <property type="match status" value="1"/>
</dbReference>
<dbReference type="Gene3D" id="1.10.287.70">
    <property type="match status" value="1"/>
</dbReference>
<evidence type="ECO:0000256" key="1">
    <source>
        <dbReference type="ARBA" id="ARBA00004141"/>
    </source>
</evidence>
<comment type="subcellular location">
    <subcellularLocation>
        <location evidence="1">Membrane</location>
        <topology evidence="1">Multi-pass membrane protein</topology>
    </subcellularLocation>
</comment>
<dbReference type="PANTHER" id="PTHR10037">
    <property type="entry name" value="VOLTAGE-GATED CATION CHANNEL CALCIUM AND SODIUM"/>
    <property type="match status" value="1"/>
</dbReference>
<feature type="transmembrane region" description="Helical" evidence="6">
    <location>
        <begin position="299"/>
        <end position="318"/>
    </location>
</feature>
<dbReference type="InterPro" id="IPR002048">
    <property type="entry name" value="EF_hand_dom"/>
</dbReference>
<evidence type="ECO:0000256" key="4">
    <source>
        <dbReference type="ARBA" id="ARBA00023136"/>
    </source>
</evidence>
<keyword evidence="3 6" id="KW-1133">Transmembrane helix</keyword>
<keyword evidence="2 6" id="KW-0812">Transmembrane</keyword>
<evidence type="ECO:0000256" key="5">
    <source>
        <dbReference type="SAM" id="MobiDB-lite"/>
    </source>
</evidence>
<dbReference type="GO" id="GO:0005509">
    <property type="term" value="F:calcium ion binding"/>
    <property type="evidence" value="ECO:0007669"/>
    <property type="project" value="InterPro"/>
</dbReference>
<dbReference type="PANTHER" id="PTHR10037:SF62">
    <property type="entry name" value="SODIUM CHANNEL PROTEIN 60E"/>
    <property type="match status" value="1"/>
</dbReference>